<proteinExistence type="predicted"/>
<dbReference type="AlphaFoldDB" id="A0A915KNY3"/>
<keyword evidence="1" id="KW-1185">Reference proteome</keyword>
<organism evidence="1 2">
    <name type="scientific">Romanomermis culicivorax</name>
    <name type="common">Nematode worm</name>
    <dbReference type="NCBI Taxonomy" id="13658"/>
    <lineage>
        <taxon>Eukaryota</taxon>
        <taxon>Metazoa</taxon>
        <taxon>Ecdysozoa</taxon>
        <taxon>Nematoda</taxon>
        <taxon>Enoplea</taxon>
        <taxon>Dorylaimia</taxon>
        <taxon>Mermithida</taxon>
        <taxon>Mermithoidea</taxon>
        <taxon>Mermithidae</taxon>
        <taxon>Romanomermis</taxon>
    </lineage>
</organism>
<name>A0A915KNY3_ROMCU</name>
<dbReference type="WBParaSite" id="nRc.2.0.1.t40496-RA">
    <property type="protein sequence ID" value="nRc.2.0.1.t40496-RA"/>
    <property type="gene ID" value="nRc.2.0.1.g40496"/>
</dbReference>
<dbReference type="Proteomes" id="UP000887565">
    <property type="component" value="Unplaced"/>
</dbReference>
<evidence type="ECO:0000313" key="1">
    <source>
        <dbReference type="Proteomes" id="UP000887565"/>
    </source>
</evidence>
<reference evidence="2" key="1">
    <citation type="submission" date="2022-11" db="UniProtKB">
        <authorList>
            <consortium name="WormBaseParasite"/>
        </authorList>
    </citation>
    <scope>IDENTIFICATION</scope>
</reference>
<evidence type="ECO:0000313" key="2">
    <source>
        <dbReference type="WBParaSite" id="nRc.2.0.1.t40496-RA"/>
    </source>
</evidence>
<accession>A0A915KNY3</accession>
<protein>
    <submittedName>
        <fullName evidence="2">Uncharacterized protein</fullName>
    </submittedName>
</protein>
<sequence>MMCLQIFELDFDNKADVSIFLVKCPGHTKNIHDCWFNKNAHRKCRAEDKTS</sequence>